<evidence type="ECO:0000313" key="4">
    <source>
        <dbReference type="Proteomes" id="UP000792457"/>
    </source>
</evidence>
<name>A0A8K0P2C7_LADFU</name>
<keyword evidence="2" id="KW-1133">Transmembrane helix</keyword>
<keyword evidence="4" id="KW-1185">Reference proteome</keyword>
<reference evidence="3" key="2">
    <citation type="submission" date="2017-10" db="EMBL/GenBank/DDBJ databases">
        <title>Ladona fulva Genome sequencing and assembly.</title>
        <authorList>
            <person name="Murali S."/>
            <person name="Richards S."/>
            <person name="Bandaranaike D."/>
            <person name="Bellair M."/>
            <person name="Blankenburg K."/>
            <person name="Chao H."/>
            <person name="Dinh H."/>
            <person name="Doddapaneni H."/>
            <person name="Dugan-Rocha S."/>
            <person name="Elkadiri S."/>
            <person name="Gnanaolivu R."/>
            <person name="Hernandez B."/>
            <person name="Skinner E."/>
            <person name="Javaid M."/>
            <person name="Lee S."/>
            <person name="Li M."/>
            <person name="Ming W."/>
            <person name="Munidasa M."/>
            <person name="Muniz J."/>
            <person name="Nguyen L."/>
            <person name="Hughes D."/>
            <person name="Osuji N."/>
            <person name="Pu L.-L."/>
            <person name="Puazo M."/>
            <person name="Qu C."/>
            <person name="Quiroz J."/>
            <person name="Raj R."/>
            <person name="Weissenberger G."/>
            <person name="Xin Y."/>
            <person name="Zou X."/>
            <person name="Han Y."/>
            <person name="Worley K."/>
            <person name="Muzny D."/>
            <person name="Gibbs R."/>
        </authorList>
    </citation>
    <scope>NUCLEOTIDE SEQUENCE</scope>
    <source>
        <strain evidence="3">Sampled in the wild</strain>
    </source>
</reference>
<feature type="region of interest" description="Disordered" evidence="1">
    <location>
        <begin position="115"/>
        <end position="143"/>
    </location>
</feature>
<evidence type="ECO:0000256" key="1">
    <source>
        <dbReference type="SAM" id="MobiDB-lite"/>
    </source>
</evidence>
<comment type="caution">
    <text evidence="3">The sequence shown here is derived from an EMBL/GenBank/DDBJ whole genome shotgun (WGS) entry which is preliminary data.</text>
</comment>
<organism evidence="3 4">
    <name type="scientific">Ladona fulva</name>
    <name type="common">Scarce chaser dragonfly</name>
    <name type="synonym">Libellula fulva</name>
    <dbReference type="NCBI Taxonomy" id="123851"/>
    <lineage>
        <taxon>Eukaryota</taxon>
        <taxon>Metazoa</taxon>
        <taxon>Ecdysozoa</taxon>
        <taxon>Arthropoda</taxon>
        <taxon>Hexapoda</taxon>
        <taxon>Insecta</taxon>
        <taxon>Pterygota</taxon>
        <taxon>Palaeoptera</taxon>
        <taxon>Odonata</taxon>
        <taxon>Epiprocta</taxon>
        <taxon>Anisoptera</taxon>
        <taxon>Libelluloidea</taxon>
        <taxon>Libellulidae</taxon>
        <taxon>Ladona</taxon>
    </lineage>
</organism>
<evidence type="ECO:0000313" key="3">
    <source>
        <dbReference type="EMBL" id="KAG8228544.1"/>
    </source>
</evidence>
<proteinExistence type="predicted"/>
<dbReference type="EMBL" id="KZ308376">
    <property type="protein sequence ID" value="KAG8228544.1"/>
    <property type="molecule type" value="Genomic_DNA"/>
</dbReference>
<feature type="transmembrane region" description="Helical" evidence="2">
    <location>
        <begin position="43"/>
        <end position="64"/>
    </location>
</feature>
<reference evidence="3" key="1">
    <citation type="submission" date="2013-04" db="EMBL/GenBank/DDBJ databases">
        <authorList>
            <person name="Qu J."/>
            <person name="Murali S.C."/>
            <person name="Bandaranaike D."/>
            <person name="Bellair M."/>
            <person name="Blankenburg K."/>
            <person name="Chao H."/>
            <person name="Dinh H."/>
            <person name="Doddapaneni H."/>
            <person name="Downs B."/>
            <person name="Dugan-Rocha S."/>
            <person name="Elkadiri S."/>
            <person name="Gnanaolivu R.D."/>
            <person name="Hernandez B."/>
            <person name="Javaid M."/>
            <person name="Jayaseelan J.C."/>
            <person name="Lee S."/>
            <person name="Li M."/>
            <person name="Ming W."/>
            <person name="Munidasa M."/>
            <person name="Muniz J."/>
            <person name="Nguyen L."/>
            <person name="Ongeri F."/>
            <person name="Osuji N."/>
            <person name="Pu L.-L."/>
            <person name="Puazo M."/>
            <person name="Qu C."/>
            <person name="Quiroz J."/>
            <person name="Raj R."/>
            <person name="Weissenberger G."/>
            <person name="Xin Y."/>
            <person name="Zou X."/>
            <person name="Han Y."/>
            <person name="Richards S."/>
            <person name="Worley K."/>
            <person name="Muzny D."/>
            <person name="Gibbs R."/>
        </authorList>
    </citation>
    <scope>NUCLEOTIDE SEQUENCE</scope>
    <source>
        <strain evidence="3">Sampled in the wild</strain>
    </source>
</reference>
<evidence type="ECO:0000256" key="2">
    <source>
        <dbReference type="SAM" id="Phobius"/>
    </source>
</evidence>
<sequence>MKGKRASEGAPSSSDIKASPHTRLTLSALEKHRSRRHLSDMRTLSLFVALLPLAYGALVPMVLVDPLPVEFPASPQVVPSTEAPVAEPVSQEVPASVSEVPATLIGKINTLEADAPQAGAADEGTASVRTRRGPQFGGAGSQAAAQSSSFGFGPFQASFSSSQASASSSGGGFGGPGFGPGFGGGYGGGFGGGYGGGFGGGYGGGFGGGYGGGYGGHHHHGHHHHHHRRRYRGGFF</sequence>
<protein>
    <submittedName>
        <fullName evidence="3">Uncharacterized protein</fullName>
    </submittedName>
</protein>
<accession>A0A8K0P2C7</accession>
<gene>
    <name evidence="3" type="ORF">J437_LFUL009001</name>
</gene>
<keyword evidence="2" id="KW-0472">Membrane</keyword>
<dbReference type="AlphaFoldDB" id="A0A8K0P2C7"/>
<feature type="region of interest" description="Disordered" evidence="1">
    <location>
        <begin position="217"/>
        <end position="236"/>
    </location>
</feature>
<feature type="region of interest" description="Disordered" evidence="1">
    <location>
        <begin position="1"/>
        <end position="22"/>
    </location>
</feature>
<dbReference type="Proteomes" id="UP000792457">
    <property type="component" value="Unassembled WGS sequence"/>
</dbReference>
<keyword evidence="2" id="KW-0812">Transmembrane</keyword>